<sequence length="55" mass="6041">MTGSPWTASLIGVGGILLGIAAKWAVDLHTERNRRALEDGRRFMAEKQVAYAEIL</sequence>
<keyword evidence="1" id="KW-1133">Transmembrane helix</keyword>
<keyword evidence="1" id="KW-0812">Transmembrane</keyword>
<dbReference type="AlphaFoldDB" id="A0A8J3YZ55"/>
<proteinExistence type="predicted"/>
<keyword evidence="1" id="KW-0472">Membrane</keyword>
<evidence type="ECO:0000313" key="2">
    <source>
        <dbReference type="EMBL" id="GIJ52410.1"/>
    </source>
</evidence>
<dbReference type="Proteomes" id="UP000619260">
    <property type="component" value="Unassembled WGS sequence"/>
</dbReference>
<evidence type="ECO:0000256" key="1">
    <source>
        <dbReference type="SAM" id="Phobius"/>
    </source>
</evidence>
<evidence type="ECO:0000313" key="3">
    <source>
        <dbReference type="Proteomes" id="UP000619260"/>
    </source>
</evidence>
<accession>A0A8J3YZ55</accession>
<comment type="caution">
    <text evidence="2">The sequence shown here is derived from an EMBL/GenBank/DDBJ whole genome shotgun (WGS) entry which is preliminary data.</text>
</comment>
<dbReference type="EMBL" id="BOPF01000081">
    <property type="protein sequence ID" value="GIJ52410.1"/>
    <property type="molecule type" value="Genomic_DNA"/>
</dbReference>
<keyword evidence="3" id="KW-1185">Reference proteome</keyword>
<gene>
    <name evidence="2" type="ORF">Val02_92960</name>
</gene>
<protein>
    <submittedName>
        <fullName evidence="2">Uncharacterized protein</fullName>
    </submittedName>
</protein>
<name>A0A8J3YZ55_9ACTN</name>
<organism evidence="2 3">
    <name type="scientific">Virgisporangium aliadipatigenens</name>
    <dbReference type="NCBI Taxonomy" id="741659"/>
    <lineage>
        <taxon>Bacteria</taxon>
        <taxon>Bacillati</taxon>
        <taxon>Actinomycetota</taxon>
        <taxon>Actinomycetes</taxon>
        <taxon>Micromonosporales</taxon>
        <taxon>Micromonosporaceae</taxon>
        <taxon>Virgisporangium</taxon>
    </lineage>
</organism>
<reference evidence="2" key="1">
    <citation type="submission" date="2021-01" db="EMBL/GenBank/DDBJ databases">
        <title>Whole genome shotgun sequence of Virgisporangium aliadipatigenens NBRC 105644.</title>
        <authorList>
            <person name="Komaki H."/>
            <person name="Tamura T."/>
        </authorList>
    </citation>
    <scope>NUCLEOTIDE SEQUENCE</scope>
    <source>
        <strain evidence="2">NBRC 105644</strain>
    </source>
</reference>
<feature type="transmembrane region" description="Helical" evidence="1">
    <location>
        <begin position="6"/>
        <end position="26"/>
    </location>
</feature>